<accession>A0A372LFY2</accession>
<name>A0A372LFY2_9BACI</name>
<evidence type="ECO:0008006" key="3">
    <source>
        <dbReference type="Google" id="ProtNLM"/>
    </source>
</evidence>
<evidence type="ECO:0000313" key="2">
    <source>
        <dbReference type="Proteomes" id="UP000262939"/>
    </source>
</evidence>
<evidence type="ECO:0000313" key="1">
    <source>
        <dbReference type="EMBL" id="RFU65208.1"/>
    </source>
</evidence>
<organism evidence="1 2">
    <name type="scientific">Peribacillus glennii</name>
    <dbReference type="NCBI Taxonomy" id="2303991"/>
    <lineage>
        <taxon>Bacteria</taxon>
        <taxon>Bacillati</taxon>
        <taxon>Bacillota</taxon>
        <taxon>Bacilli</taxon>
        <taxon>Bacillales</taxon>
        <taxon>Bacillaceae</taxon>
        <taxon>Peribacillus</taxon>
    </lineage>
</organism>
<protein>
    <recommendedName>
        <fullName evidence="3">DUF2536 family protein</fullName>
    </recommendedName>
</protein>
<reference evidence="1 2" key="1">
    <citation type="submission" date="2018-08" db="EMBL/GenBank/DDBJ databases">
        <title>Bacillus chawlae sp. nov., Bacillus glennii sp. nov., and Bacillus saganii sp. nov. Isolated from the Vehicle Assembly Building at Kennedy Space Center where the Viking Spacecraft were Assembled.</title>
        <authorList>
            <person name="Seuylemezian A."/>
            <person name="Vaishampayan P."/>
        </authorList>
    </citation>
    <scope>NUCLEOTIDE SEQUENCE [LARGE SCALE GENOMIC DNA]</scope>
    <source>
        <strain evidence="1 2">V44-8</strain>
    </source>
</reference>
<dbReference type="AlphaFoldDB" id="A0A372LFY2"/>
<gene>
    <name evidence="1" type="ORF">D0466_04705</name>
</gene>
<dbReference type="EMBL" id="QVTD01000003">
    <property type="protein sequence ID" value="RFU65208.1"/>
    <property type="molecule type" value="Genomic_DNA"/>
</dbReference>
<dbReference type="Proteomes" id="UP000262939">
    <property type="component" value="Unassembled WGS sequence"/>
</dbReference>
<keyword evidence="2" id="KW-1185">Reference proteome</keyword>
<proteinExistence type="predicted"/>
<comment type="caution">
    <text evidence="1">The sequence shown here is derived from an EMBL/GenBank/DDBJ whole genome shotgun (WGS) entry which is preliminary data.</text>
</comment>
<sequence>MTTMTTITFANNQKELDRKIEQITQDHERLNPESTVELSFLNPKLEEIHFLPHHTTQLLIGIRIVANDDK</sequence>